<dbReference type="KEGG" id="ole:K0B96_11540"/>
<reference evidence="3" key="1">
    <citation type="submission" date="2021-08" db="EMBL/GenBank/DDBJ databases">
        <title>Genome of a novel bacterium of the phylum Verrucomicrobia, Oleiharenicola sp. KSB-15.</title>
        <authorList>
            <person name="Chung J.-H."/>
            <person name="Ahn J.-H."/>
            <person name="Yoon Y."/>
            <person name="Kim D.-Y."/>
            <person name="An S.-H."/>
            <person name="Park I."/>
            <person name="Yeon J."/>
        </authorList>
    </citation>
    <scope>NUCLEOTIDE SEQUENCE</scope>
    <source>
        <strain evidence="3">KSB-15</strain>
    </source>
</reference>
<dbReference type="PANTHER" id="PTHR47515">
    <property type="entry name" value="LOW CALCIUM RESPONSE LOCUS PROTEIN T"/>
    <property type="match status" value="1"/>
</dbReference>
<dbReference type="Gene3D" id="3.30.420.10">
    <property type="entry name" value="Ribonuclease H-like superfamily/Ribonuclease H"/>
    <property type="match status" value="1"/>
</dbReference>
<evidence type="ECO:0000256" key="1">
    <source>
        <dbReference type="SAM" id="MobiDB-lite"/>
    </source>
</evidence>
<dbReference type="Pfam" id="PF13565">
    <property type="entry name" value="HTH_32"/>
    <property type="match status" value="1"/>
</dbReference>
<dbReference type="InterPro" id="IPR012337">
    <property type="entry name" value="RNaseH-like_sf"/>
</dbReference>
<dbReference type="Pfam" id="PF13683">
    <property type="entry name" value="rve_3"/>
    <property type="match status" value="1"/>
</dbReference>
<evidence type="ECO:0000313" key="4">
    <source>
        <dbReference type="Proteomes" id="UP000825051"/>
    </source>
</evidence>
<dbReference type="SUPFAM" id="SSF46689">
    <property type="entry name" value="Homeodomain-like"/>
    <property type="match status" value="1"/>
</dbReference>
<gene>
    <name evidence="3" type="ORF">K0B96_11540</name>
</gene>
<feature type="domain" description="Integrase catalytic" evidence="2">
    <location>
        <begin position="132"/>
        <end position="298"/>
    </location>
</feature>
<dbReference type="InterPro" id="IPR009057">
    <property type="entry name" value="Homeodomain-like_sf"/>
</dbReference>
<evidence type="ECO:0000259" key="2">
    <source>
        <dbReference type="PROSITE" id="PS50994"/>
    </source>
</evidence>
<keyword evidence="4" id="KW-1185">Reference proteome</keyword>
<dbReference type="InterPro" id="IPR001584">
    <property type="entry name" value="Integrase_cat-core"/>
</dbReference>
<proteinExistence type="predicted"/>
<evidence type="ECO:0000313" key="3">
    <source>
        <dbReference type="EMBL" id="QYM77944.1"/>
    </source>
</evidence>
<organism evidence="3 4">
    <name type="scientific">Horticoccus luteus</name>
    <dbReference type="NCBI Taxonomy" id="2862869"/>
    <lineage>
        <taxon>Bacteria</taxon>
        <taxon>Pseudomonadati</taxon>
        <taxon>Verrucomicrobiota</taxon>
        <taxon>Opitutia</taxon>
        <taxon>Opitutales</taxon>
        <taxon>Opitutaceae</taxon>
        <taxon>Horticoccus</taxon>
    </lineage>
</organism>
<dbReference type="GO" id="GO:0015074">
    <property type="term" value="P:DNA integration"/>
    <property type="evidence" value="ECO:0007669"/>
    <property type="project" value="InterPro"/>
</dbReference>
<dbReference type="SUPFAM" id="SSF53098">
    <property type="entry name" value="Ribonuclease H-like"/>
    <property type="match status" value="1"/>
</dbReference>
<dbReference type="Proteomes" id="UP000825051">
    <property type="component" value="Chromosome"/>
</dbReference>
<sequence length="412" mass="46445">MEEINRFVILAQSGRFTVSDLCEQFGISRKTGYKHLVRYAASGLAGLQPRSHRPHTFPQRTDAAVEALILAERRQHRTWGPKKLQAVLELKHGIERPPACSTIAELLRRHGLSVRRRRRPGAFAASNDGLTVPTQPNHVWTVDFKGWFMLGNQQRCDPLTVCDRYSHYVLACDARPNQQFKGTRHAFRGLMRHHGLPEIIRCDLGAPFASIGLGRLSSLSVWWIEQGIEVEFTRPGSPQDNGSHERMHRDLKAEATQPASPNFAAQQRRFDRWQHTYNHERPHEALDQRPPAEFYRPSARRLGENDKPLVYPAHQQVKVVSDSGHVAHEGRNYYMGDAFAGKRVGLEHSDTGQTEVYFANVHLGHLAYDAEGGRFHPTAYVKPARPAPHPHQPPAAAVRAGREQAPSPAPLP</sequence>
<feature type="region of interest" description="Disordered" evidence="1">
    <location>
        <begin position="233"/>
        <end position="263"/>
    </location>
</feature>
<protein>
    <submittedName>
        <fullName evidence="3">Integrase core domain-containing protein</fullName>
    </submittedName>
</protein>
<name>A0A8F9TUC7_9BACT</name>
<dbReference type="PROSITE" id="PS50994">
    <property type="entry name" value="INTEGRASE"/>
    <property type="match status" value="1"/>
</dbReference>
<dbReference type="PANTHER" id="PTHR47515:SF2">
    <property type="entry name" value="INTEGRASE CORE DOMAIN PROTEIN"/>
    <property type="match status" value="1"/>
</dbReference>
<feature type="region of interest" description="Disordered" evidence="1">
    <location>
        <begin position="379"/>
        <end position="412"/>
    </location>
</feature>
<dbReference type="AlphaFoldDB" id="A0A8F9TUC7"/>
<dbReference type="RefSeq" id="WP_220161048.1">
    <property type="nucleotide sequence ID" value="NZ_CP080507.1"/>
</dbReference>
<dbReference type="InterPro" id="IPR036397">
    <property type="entry name" value="RNaseH_sf"/>
</dbReference>
<feature type="compositionally biased region" description="Basic and acidic residues" evidence="1">
    <location>
        <begin position="242"/>
        <end position="253"/>
    </location>
</feature>
<dbReference type="EMBL" id="CP080507">
    <property type="protein sequence ID" value="QYM77944.1"/>
    <property type="molecule type" value="Genomic_DNA"/>
</dbReference>
<accession>A0A8F9TUC7</accession>
<dbReference type="GO" id="GO:0003676">
    <property type="term" value="F:nucleic acid binding"/>
    <property type="evidence" value="ECO:0007669"/>
    <property type="project" value="InterPro"/>
</dbReference>